<dbReference type="AlphaFoldDB" id="A0AAV6XMV5"/>
<evidence type="ECO:0000256" key="4">
    <source>
        <dbReference type="ARBA" id="ARBA00038471"/>
    </source>
</evidence>
<dbReference type="NCBIfam" id="TIGR01614">
    <property type="entry name" value="PME_inhib"/>
    <property type="match status" value="1"/>
</dbReference>
<evidence type="ECO:0000256" key="2">
    <source>
        <dbReference type="ARBA" id="ARBA00023157"/>
    </source>
</evidence>
<dbReference type="InterPro" id="IPR006501">
    <property type="entry name" value="Pectinesterase_inhib_dom"/>
</dbReference>
<comment type="similarity">
    <text evidence="4">Belongs to the PMEI family.</text>
</comment>
<accession>A0AAV6XMV5</accession>
<dbReference type="Gene3D" id="1.20.140.40">
    <property type="entry name" value="Invertase/pectin methylesterase inhibitor family protein"/>
    <property type="match status" value="1"/>
</dbReference>
<organism evidence="7 8">
    <name type="scientific">Buddleja alternifolia</name>
    <dbReference type="NCBI Taxonomy" id="168488"/>
    <lineage>
        <taxon>Eukaryota</taxon>
        <taxon>Viridiplantae</taxon>
        <taxon>Streptophyta</taxon>
        <taxon>Embryophyta</taxon>
        <taxon>Tracheophyta</taxon>
        <taxon>Spermatophyta</taxon>
        <taxon>Magnoliopsida</taxon>
        <taxon>eudicotyledons</taxon>
        <taxon>Gunneridae</taxon>
        <taxon>Pentapetalae</taxon>
        <taxon>asterids</taxon>
        <taxon>lamiids</taxon>
        <taxon>Lamiales</taxon>
        <taxon>Scrophulariaceae</taxon>
        <taxon>Buddlejeae</taxon>
        <taxon>Buddleja</taxon>
    </lineage>
</organism>
<evidence type="ECO:0000259" key="6">
    <source>
        <dbReference type="SMART" id="SM00856"/>
    </source>
</evidence>
<evidence type="ECO:0000256" key="1">
    <source>
        <dbReference type="ARBA" id="ARBA00022729"/>
    </source>
</evidence>
<gene>
    <name evidence="7" type="ORF">BUALT_Bualt04G0052300</name>
</gene>
<dbReference type="CDD" id="cd14859">
    <property type="entry name" value="PMEI_like"/>
    <property type="match status" value="1"/>
</dbReference>
<evidence type="ECO:0000256" key="5">
    <source>
        <dbReference type="SAM" id="SignalP"/>
    </source>
</evidence>
<comment type="caution">
    <text evidence="7">The sequence shown here is derived from an EMBL/GenBank/DDBJ whole genome shotgun (WGS) entry which is preliminary data.</text>
</comment>
<keyword evidence="1 5" id="KW-0732">Signal</keyword>
<dbReference type="PANTHER" id="PTHR35357:SF8">
    <property type="entry name" value="OS01G0111000 PROTEIN"/>
    <property type="match status" value="1"/>
</dbReference>
<name>A0AAV6XMV5_9LAMI</name>
<dbReference type="InterPro" id="IPR035513">
    <property type="entry name" value="Invertase/methylesterase_inhib"/>
</dbReference>
<proteinExistence type="inferred from homology"/>
<evidence type="ECO:0000313" key="7">
    <source>
        <dbReference type="EMBL" id="KAG8383808.1"/>
    </source>
</evidence>
<sequence length="178" mass="19708">MGFSWFLLLFIILASFNPTLSAHGNSDLIQKTCKNTQYYDLCVSLLKSDNSSAKADTKGLALIMVKLGMANATATNSYLSFKMTSTTNDTLMKKVMKECADKYASANDALQNSVQDLSDEVYDYAYIHVMAAADYPNACHDAFKRYPGLVYPHELAIREDGLKRICDVILGIIDTLGF</sequence>
<dbReference type="GO" id="GO:0004857">
    <property type="term" value="F:enzyme inhibitor activity"/>
    <property type="evidence" value="ECO:0007669"/>
    <property type="project" value="InterPro"/>
</dbReference>
<dbReference type="Proteomes" id="UP000826271">
    <property type="component" value="Unassembled WGS sequence"/>
</dbReference>
<evidence type="ECO:0000313" key="8">
    <source>
        <dbReference type="Proteomes" id="UP000826271"/>
    </source>
</evidence>
<keyword evidence="8" id="KW-1185">Reference proteome</keyword>
<dbReference type="SMART" id="SM00856">
    <property type="entry name" value="PMEI"/>
    <property type="match status" value="1"/>
</dbReference>
<keyword evidence="2" id="KW-1015">Disulfide bond</keyword>
<feature type="chain" id="PRO_5043462329" description="Pectinesterase inhibitor domain-containing protein" evidence="5">
    <location>
        <begin position="22"/>
        <end position="178"/>
    </location>
</feature>
<dbReference type="FunFam" id="1.20.140.40:FF:000011">
    <property type="entry name" value="Cell wall / vacuolar inhibitor of fructosidase 2"/>
    <property type="match status" value="1"/>
</dbReference>
<feature type="domain" description="Pectinesterase inhibitor" evidence="6">
    <location>
        <begin position="24"/>
        <end position="172"/>
    </location>
</feature>
<reference evidence="7" key="1">
    <citation type="submission" date="2019-10" db="EMBL/GenBank/DDBJ databases">
        <authorList>
            <person name="Zhang R."/>
            <person name="Pan Y."/>
            <person name="Wang J."/>
            <person name="Ma R."/>
            <person name="Yu S."/>
        </authorList>
    </citation>
    <scope>NUCLEOTIDE SEQUENCE</scope>
    <source>
        <strain evidence="7">LA-IB0</strain>
        <tissue evidence="7">Leaf</tissue>
    </source>
</reference>
<dbReference type="EMBL" id="WHWC01000004">
    <property type="protein sequence ID" value="KAG8383808.1"/>
    <property type="molecule type" value="Genomic_DNA"/>
</dbReference>
<dbReference type="PANTHER" id="PTHR35357">
    <property type="entry name" value="OS02G0537100 PROTEIN"/>
    <property type="match status" value="1"/>
</dbReference>
<dbReference type="Pfam" id="PF04043">
    <property type="entry name" value="PMEI"/>
    <property type="match status" value="1"/>
</dbReference>
<feature type="signal peptide" evidence="5">
    <location>
        <begin position="1"/>
        <end position="21"/>
    </location>
</feature>
<dbReference type="SUPFAM" id="SSF101148">
    <property type="entry name" value="Plant invertase/pectin methylesterase inhibitor"/>
    <property type="match status" value="1"/>
</dbReference>
<keyword evidence="3" id="KW-0325">Glycoprotein</keyword>
<evidence type="ECO:0000256" key="3">
    <source>
        <dbReference type="ARBA" id="ARBA00023180"/>
    </source>
</evidence>
<protein>
    <recommendedName>
        <fullName evidence="6">Pectinesterase inhibitor domain-containing protein</fullName>
    </recommendedName>
</protein>